<reference evidence="3 4" key="1">
    <citation type="submission" date="2021-03" db="EMBL/GenBank/DDBJ databases">
        <title>Genomic Encyclopedia of Type Strains, Phase IV (KMG-IV): sequencing the most valuable type-strain genomes for metagenomic binning, comparative biology and taxonomic classification.</title>
        <authorList>
            <person name="Goeker M."/>
        </authorList>
    </citation>
    <scope>NUCLEOTIDE SEQUENCE [LARGE SCALE GENOMIC DNA]</scope>
    <source>
        <strain evidence="3 4">DSM 24738</strain>
    </source>
</reference>
<keyword evidence="1" id="KW-0812">Transmembrane</keyword>
<gene>
    <name evidence="3" type="ORF">J2Z37_004131</name>
</gene>
<feature type="domain" description="DUF2062" evidence="2">
    <location>
        <begin position="9"/>
        <end position="150"/>
    </location>
</feature>
<evidence type="ECO:0000259" key="2">
    <source>
        <dbReference type="Pfam" id="PF09835"/>
    </source>
</evidence>
<keyword evidence="1" id="KW-1133">Transmembrane helix</keyword>
<accession>A0ABS4GV19</accession>
<evidence type="ECO:0000313" key="4">
    <source>
        <dbReference type="Proteomes" id="UP001519343"/>
    </source>
</evidence>
<sequence length="165" mass="18775">MFRRFIRGLKYKFIVLMRNKGASTVIARSFAIGMFVEFITLPTMGLAFLLLFPLIRFTRSLFSVSLIGFATGKLLIPLFLVFNYKVGEFFVHTGVGNETALQTASFFSWEAFKEKGLAFLTGSGVNGIWVALIFYAVVYWAIGAYRKRKENRRQERSLAIPEQTS</sequence>
<feature type="transmembrane region" description="Helical" evidence="1">
    <location>
        <begin position="61"/>
        <end position="82"/>
    </location>
</feature>
<feature type="transmembrane region" description="Helical" evidence="1">
    <location>
        <begin position="30"/>
        <end position="54"/>
    </location>
</feature>
<protein>
    <submittedName>
        <fullName evidence="3">Uncharacterized protein (DUF2062 family)</fullName>
    </submittedName>
</protein>
<name>A0ABS4GV19_9BACL</name>
<dbReference type="Proteomes" id="UP001519343">
    <property type="component" value="Unassembled WGS sequence"/>
</dbReference>
<comment type="caution">
    <text evidence="3">The sequence shown here is derived from an EMBL/GenBank/DDBJ whole genome shotgun (WGS) entry which is preliminary data.</text>
</comment>
<evidence type="ECO:0000256" key="1">
    <source>
        <dbReference type="SAM" id="Phobius"/>
    </source>
</evidence>
<proteinExistence type="predicted"/>
<organism evidence="3 4">
    <name type="scientific">Ammoniphilus resinae</name>
    <dbReference type="NCBI Taxonomy" id="861532"/>
    <lineage>
        <taxon>Bacteria</taxon>
        <taxon>Bacillati</taxon>
        <taxon>Bacillota</taxon>
        <taxon>Bacilli</taxon>
        <taxon>Bacillales</taxon>
        <taxon>Paenibacillaceae</taxon>
        <taxon>Aneurinibacillus group</taxon>
        <taxon>Ammoniphilus</taxon>
    </lineage>
</organism>
<dbReference type="InterPro" id="IPR018639">
    <property type="entry name" value="DUF2062"/>
</dbReference>
<dbReference type="PANTHER" id="PTHR40547:SF1">
    <property type="entry name" value="SLL0298 PROTEIN"/>
    <property type="match status" value="1"/>
</dbReference>
<keyword evidence="4" id="KW-1185">Reference proteome</keyword>
<keyword evidence="1" id="KW-0472">Membrane</keyword>
<dbReference type="RefSeq" id="WP_209812115.1">
    <property type="nucleotide sequence ID" value="NZ_JAGGKT010000016.1"/>
</dbReference>
<dbReference type="EMBL" id="JAGGKT010000016">
    <property type="protein sequence ID" value="MBP1934114.1"/>
    <property type="molecule type" value="Genomic_DNA"/>
</dbReference>
<feature type="transmembrane region" description="Helical" evidence="1">
    <location>
        <begin position="117"/>
        <end position="142"/>
    </location>
</feature>
<evidence type="ECO:0000313" key="3">
    <source>
        <dbReference type="EMBL" id="MBP1934114.1"/>
    </source>
</evidence>
<dbReference type="PANTHER" id="PTHR40547">
    <property type="entry name" value="SLL0298 PROTEIN"/>
    <property type="match status" value="1"/>
</dbReference>
<dbReference type="Pfam" id="PF09835">
    <property type="entry name" value="DUF2062"/>
    <property type="match status" value="1"/>
</dbReference>